<evidence type="ECO:0000313" key="2">
    <source>
        <dbReference type="Proteomes" id="UP001153331"/>
    </source>
</evidence>
<organism evidence="1 2">
    <name type="scientific">Boeremia exigua</name>
    <dbReference type="NCBI Taxonomy" id="749465"/>
    <lineage>
        <taxon>Eukaryota</taxon>
        <taxon>Fungi</taxon>
        <taxon>Dikarya</taxon>
        <taxon>Ascomycota</taxon>
        <taxon>Pezizomycotina</taxon>
        <taxon>Dothideomycetes</taxon>
        <taxon>Pleosporomycetidae</taxon>
        <taxon>Pleosporales</taxon>
        <taxon>Pleosporineae</taxon>
        <taxon>Didymellaceae</taxon>
        <taxon>Boeremia</taxon>
    </lineage>
</organism>
<name>A0ACC2ITK7_9PLEO</name>
<sequence>MAFRRQRFHDADEDLAISSSDTSEASEDSTPESDTDSPTKHGGYAAGNDMSERQTQKINSGSFGMFNPLALTSGTPRTPDSDKKRRRVKKYSSFNGYSSSRRSKKARCRSQEISERGCEDENDLDLFTPEDSSQSLIDAGFSDEEDLPGETESESVQKTQEYHDALGLVVRANESLQAAETKLSDVATEHTNLSQKLSTIDATAKNKISDILRERDEAIRAASEFADAKINSIRERLPGKKEEYERRLRECIKRKTTIEAQIVQARKNAKRTMATEDILERGGRRNWAD</sequence>
<evidence type="ECO:0000313" key="1">
    <source>
        <dbReference type="EMBL" id="KAJ8118551.1"/>
    </source>
</evidence>
<comment type="caution">
    <text evidence="1">The sequence shown here is derived from an EMBL/GenBank/DDBJ whole genome shotgun (WGS) entry which is preliminary data.</text>
</comment>
<protein>
    <submittedName>
        <fullName evidence="1">Uncharacterized protein</fullName>
    </submittedName>
</protein>
<gene>
    <name evidence="1" type="ORF">OPT61_g487</name>
</gene>
<keyword evidence="2" id="KW-1185">Reference proteome</keyword>
<dbReference type="EMBL" id="JAPHNI010000016">
    <property type="protein sequence ID" value="KAJ8118551.1"/>
    <property type="molecule type" value="Genomic_DNA"/>
</dbReference>
<proteinExistence type="predicted"/>
<dbReference type="Proteomes" id="UP001153331">
    <property type="component" value="Unassembled WGS sequence"/>
</dbReference>
<accession>A0ACC2ITK7</accession>
<reference evidence="1" key="1">
    <citation type="submission" date="2022-11" db="EMBL/GenBank/DDBJ databases">
        <title>Genome Sequence of Boeremia exigua.</title>
        <authorList>
            <person name="Buettner E."/>
        </authorList>
    </citation>
    <scope>NUCLEOTIDE SEQUENCE</scope>
    <source>
        <strain evidence="1">CU02</strain>
    </source>
</reference>